<evidence type="ECO:0000313" key="3">
    <source>
        <dbReference type="EMBL" id="HIT98305.1"/>
    </source>
</evidence>
<dbReference type="Pfam" id="PF00535">
    <property type="entry name" value="Glycos_transf_2"/>
    <property type="match status" value="1"/>
</dbReference>
<sequence length="287" mass="32534">MEQPEKKNISISIVVPVYNRPDETDALLGSIARQAENGLDYEVIIVEDGSSLTSQAECEKWSATLPVRYFYTENSGPGDSRNYGMERARGDYFVILDSDVLLPENYFQTLERLLSRRNPADAFAGPDRAHRSFTDVQKAINYAMTSFLTTGGLRGGSKANISGRRQLRSYNMVISAEAFRRAGGFAHQRVGEDIEYTQRLWRNDLTTAWYPELYVYHKRRDTLGQFFRQTMAFGRARPILNRMFPGTARLTYMFPSFFLVFMLVSVLGGVFAPVILLPLGVYLAAIL</sequence>
<dbReference type="GO" id="GO:0016758">
    <property type="term" value="F:hexosyltransferase activity"/>
    <property type="evidence" value="ECO:0007669"/>
    <property type="project" value="UniProtKB-ARBA"/>
</dbReference>
<name>A0A9D1H9W2_9FLAO</name>
<dbReference type="SUPFAM" id="SSF53448">
    <property type="entry name" value="Nucleotide-diphospho-sugar transferases"/>
    <property type="match status" value="1"/>
</dbReference>
<evidence type="ECO:0000256" key="1">
    <source>
        <dbReference type="SAM" id="Phobius"/>
    </source>
</evidence>
<proteinExistence type="predicted"/>
<dbReference type="EMBL" id="DVLY01000140">
    <property type="protein sequence ID" value="HIT98305.1"/>
    <property type="molecule type" value="Genomic_DNA"/>
</dbReference>
<keyword evidence="1" id="KW-1133">Transmembrane helix</keyword>
<dbReference type="PANTHER" id="PTHR22916">
    <property type="entry name" value="GLYCOSYLTRANSFERASE"/>
    <property type="match status" value="1"/>
</dbReference>
<keyword evidence="1" id="KW-0812">Transmembrane</keyword>
<reference evidence="3" key="2">
    <citation type="journal article" date="2021" name="PeerJ">
        <title>Extensive microbial diversity within the chicken gut microbiome revealed by metagenomics and culture.</title>
        <authorList>
            <person name="Gilroy R."/>
            <person name="Ravi A."/>
            <person name="Getino M."/>
            <person name="Pursley I."/>
            <person name="Horton D.L."/>
            <person name="Alikhan N.F."/>
            <person name="Baker D."/>
            <person name="Gharbi K."/>
            <person name="Hall N."/>
            <person name="Watson M."/>
            <person name="Adriaenssens E.M."/>
            <person name="Foster-Nyarko E."/>
            <person name="Jarju S."/>
            <person name="Secka A."/>
            <person name="Antonio M."/>
            <person name="Oren A."/>
            <person name="Chaudhuri R.R."/>
            <person name="La Ragione R."/>
            <person name="Hildebrand F."/>
            <person name="Pallen M.J."/>
        </authorList>
    </citation>
    <scope>NUCLEOTIDE SEQUENCE</scope>
    <source>
        <strain evidence="3">1383</strain>
    </source>
</reference>
<keyword evidence="1" id="KW-0472">Membrane</keyword>
<evidence type="ECO:0000313" key="4">
    <source>
        <dbReference type="Proteomes" id="UP000824161"/>
    </source>
</evidence>
<evidence type="ECO:0000259" key="2">
    <source>
        <dbReference type="Pfam" id="PF00535"/>
    </source>
</evidence>
<protein>
    <submittedName>
        <fullName evidence="3">Glycosyltransferase</fullName>
    </submittedName>
</protein>
<accession>A0A9D1H9W2</accession>
<dbReference type="InterPro" id="IPR029044">
    <property type="entry name" value="Nucleotide-diphossugar_trans"/>
</dbReference>
<dbReference type="InterPro" id="IPR001173">
    <property type="entry name" value="Glyco_trans_2-like"/>
</dbReference>
<comment type="caution">
    <text evidence="3">The sequence shown here is derived from an EMBL/GenBank/DDBJ whole genome shotgun (WGS) entry which is preliminary data.</text>
</comment>
<feature type="transmembrane region" description="Helical" evidence="1">
    <location>
        <begin position="252"/>
        <end position="285"/>
    </location>
</feature>
<feature type="non-terminal residue" evidence="3">
    <location>
        <position position="287"/>
    </location>
</feature>
<dbReference type="AlphaFoldDB" id="A0A9D1H9W2"/>
<gene>
    <name evidence="3" type="ORF">IAC44_05640</name>
</gene>
<dbReference type="Proteomes" id="UP000824161">
    <property type="component" value="Unassembled WGS sequence"/>
</dbReference>
<reference evidence="3" key="1">
    <citation type="submission" date="2020-10" db="EMBL/GenBank/DDBJ databases">
        <authorList>
            <person name="Gilroy R."/>
        </authorList>
    </citation>
    <scope>NUCLEOTIDE SEQUENCE</scope>
    <source>
        <strain evidence="3">1383</strain>
    </source>
</reference>
<dbReference type="Gene3D" id="3.90.550.10">
    <property type="entry name" value="Spore Coat Polysaccharide Biosynthesis Protein SpsA, Chain A"/>
    <property type="match status" value="1"/>
</dbReference>
<feature type="domain" description="Glycosyltransferase 2-like" evidence="2">
    <location>
        <begin position="12"/>
        <end position="142"/>
    </location>
</feature>
<organism evidence="3 4">
    <name type="scientific">Candidatus Merdimorpha stercoravium</name>
    <dbReference type="NCBI Taxonomy" id="2840863"/>
    <lineage>
        <taxon>Bacteria</taxon>
        <taxon>Pseudomonadati</taxon>
        <taxon>Bacteroidota</taxon>
        <taxon>Flavobacteriia</taxon>
        <taxon>Flavobacteriales</taxon>
        <taxon>Candidatus Merdimorpha</taxon>
    </lineage>
</organism>
<dbReference type="PANTHER" id="PTHR22916:SF64">
    <property type="entry name" value="TRANSFERASE, PUTATIVE-RELATED"/>
    <property type="match status" value="1"/>
</dbReference>